<accession>A0A6B3NN09</accession>
<organism evidence="4">
    <name type="scientific">Symploca sp. SIO1C4</name>
    <dbReference type="NCBI Taxonomy" id="2607765"/>
    <lineage>
        <taxon>Bacteria</taxon>
        <taxon>Bacillati</taxon>
        <taxon>Cyanobacteriota</taxon>
        <taxon>Cyanophyceae</taxon>
        <taxon>Coleofasciculales</taxon>
        <taxon>Coleofasciculaceae</taxon>
        <taxon>Symploca</taxon>
    </lineage>
</organism>
<evidence type="ECO:0000259" key="2">
    <source>
        <dbReference type="Pfam" id="PF02543"/>
    </source>
</evidence>
<dbReference type="PANTHER" id="PTHR34847:SF1">
    <property type="entry name" value="NODULATION PROTEIN U"/>
    <property type="match status" value="1"/>
</dbReference>
<feature type="domain" description="Carbamoyltransferase C-terminal" evidence="3">
    <location>
        <begin position="230"/>
        <end position="390"/>
    </location>
</feature>
<dbReference type="GO" id="GO:0016740">
    <property type="term" value="F:transferase activity"/>
    <property type="evidence" value="ECO:0007669"/>
    <property type="project" value="UniProtKB-KW"/>
</dbReference>
<dbReference type="Pfam" id="PF16861">
    <property type="entry name" value="Carbam_trans_C"/>
    <property type="match status" value="1"/>
</dbReference>
<evidence type="ECO:0000256" key="1">
    <source>
        <dbReference type="ARBA" id="ARBA00006129"/>
    </source>
</evidence>
<gene>
    <name evidence="4" type="ORF">F6J89_30050</name>
</gene>
<dbReference type="AlphaFoldDB" id="A0A6B3NN09"/>
<dbReference type="InterPro" id="IPR038152">
    <property type="entry name" value="Carbam_trans_C_sf"/>
</dbReference>
<dbReference type="InterPro" id="IPR051338">
    <property type="entry name" value="NodU/CmcH_Carbamoyltrnsfr"/>
</dbReference>
<dbReference type="Pfam" id="PF02543">
    <property type="entry name" value="Carbam_trans_N"/>
    <property type="match status" value="1"/>
</dbReference>
<dbReference type="InterPro" id="IPR003696">
    <property type="entry name" value="Carbtransf_dom"/>
</dbReference>
<evidence type="ECO:0000259" key="3">
    <source>
        <dbReference type="Pfam" id="PF16861"/>
    </source>
</evidence>
<dbReference type="Gene3D" id="3.30.420.40">
    <property type="match status" value="1"/>
</dbReference>
<proteinExistence type="inferred from homology"/>
<feature type="non-terminal residue" evidence="4">
    <location>
        <position position="1"/>
    </location>
</feature>
<comment type="similarity">
    <text evidence="1">Belongs to the NodU/CmcH family.</text>
</comment>
<name>A0A6B3NN09_9CYAN</name>
<protein>
    <submittedName>
        <fullName evidence="4">Carbamoyltransferase</fullName>
    </submittedName>
</protein>
<feature type="domain" description="Carbamoyltransferase" evidence="2">
    <location>
        <begin position="80"/>
        <end position="166"/>
    </location>
</feature>
<reference evidence="4" key="1">
    <citation type="submission" date="2019-11" db="EMBL/GenBank/DDBJ databases">
        <title>Genomic insights into an expanded diversity of filamentous marine cyanobacteria reveals the extraordinary biosynthetic potential of Moorea and Okeania.</title>
        <authorList>
            <person name="Ferreira Leao T."/>
            <person name="Wang M."/>
            <person name="Moss N."/>
            <person name="Da Silva R."/>
            <person name="Sanders J."/>
            <person name="Nurk S."/>
            <person name="Gurevich A."/>
            <person name="Humphrey G."/>
            <person name="Reher R."/>
            <person name="Zhu Q."/>
            <person name="Belda-Ferre P."/>
            <person name="Glukhov E."/>
            <person name="Rex R."/>
            <person name="Dorrestein P.C."/>
            <person name="Knight R."/>
            <person name="Pevzner P."/>
            <person name="Gerwick W.H."/>
            <person name="Gerwick L."/>
        </authorList>
    </citation>
    <scope>NUCLEOTIDE SEQUENCE</scope>
    <source>
        <strain evidence="4">SIO1C4</strain>
    </source>
</reference>
<dbReference type="InterPro" id="IPR031730">
    <property type="entry name" value="Carbam_trans_C"/>
</dbReference>
<evidence type="ECO:0000313" key="4">
    <source>
        <dbReference type="EMBL" id="NER31742.1"/>
    </source>
</evidence>
<dbReference type="EMBL" id="JAAHFQ010000922">
    <property type="protein sequence ID" value="NER31742.1"/>
    <property type="molecule type" value="Genomic_DNA"/>
</dbReference>
<sequence length="438" mass="48936">GNNNRLTNPYYRQLRQLIYFGNEGQVYLNRAMTNWHQWGQLKPYNNVLKEILGEPIPAKKMWNPDAILRVEDVTHSPITQERLDKAAATQLVFEDVLFHIIDYLIRTTGSNKLVMSGGTALNCVANMRLLENFNQTYYQRYFGKDTHLHLWVPPTPGDAGVAMGAAYNFALANGVPTGEKLKHAFYCGIPPSTASISHSLNTTEEIAYIPLGNVNCPQQREEIADLAAYIISQDGVLGFFQGAAETGPRALGHRSIVANPCNPHSLENINELVKFRERIRPLAPMATYEAAQRYFELSPGASDDNHNAYNYMVLTTRARPESYQLIPAVIHHDGTSRVQIVRKNDTFTYAYLKAMGRRLGVEVSVNTSLNVGSPIVQNPEQALQALKRSKGMSGLIMIGADGDTFIAWHDILSPPKDAGERLLAWYYQWQAESAVILA</sequence>
<dbReference type="PANTHER" id="PTHR34847">
    <property type="entry name" value="NODULATION PROTEIN U"/>
    <property type="match status" value="1"/>
</dbReference>
<comment type="caution">
    <text evidence="4">The sequence shown here is derived from an EMBL/GenBank/DDBJ whole genome shotgun (WGS) entry which is preliminary data.</text>
</comment>
<dbReference type="Gene3D" id="3.90.870.20">
    <property type="entry name" value="Carbamoyltransferase, C-terminal domain"/>
    <property type="match status" value="1"/>
</dbReference>
<keyword evidence="4" id="KW-0808">Transferase</keyword>